<dbReference type="Proteomes" id="UP001142648">
    <property type="component" value="Unassembled WGS sequence"/>
</dbReference>
<organism evidence="2 3">
    <name type="scientific">Tsuneonella litorea</name>
    <dbReference type="NCBI Taxonomy" id="2976475"/>
    <lineage>
        <taxon>Bacteria</taxon>
        <taxon>Pseudomonadati</taxon>
        <taxon>Pseudomonadota</taxon>
        <taxon>Alphaproteobacteria</taxon>
        <taxon>Sphingomonadales</taxon>
        <taxon>Erythrobacteraceae</taxon>
        <taxon>Tsuneonella</taxon>
    </lineage>
</organism>
<dbReference type="RefSeq" id="WP_259961350.1">
    <property type="nucleotide sequence ID" value="NZ_JAOAMV010000002.1"/>
</dbReference>
<evidence type="ECO:0000256" key="1">
    <source>
        <dbReference type="SAM" id="SignalP"/>
    </source>
</evidence>
<dbReference type="AlphaFoldDB" id="A0A9X2W225"/>
<comment type="caution">
    <text evidence="2">The sequence shown here is derived from an EMBL/GenBank/DDBJ whole genome shotgun (WGS) entry which is preliminary data.</text>
</comment>
<reference evidence="2" key="1">
    <citation type="submission" date="2022-09" db="EMBL/GenBank/DDBJ databases">
        <title>The genome sequence of Tsuneonella sp. YG55.</title>
        <authorList>
            <person name="Liu Y."/>
        </authorList>
    </citation>
    <scope>NUCLEOTIDE SEQUENCE</scope>
    <source>
        <strain evidence="2">YG55</strain>
    </source>
</reference>
<keyword evidence="3" id="KW-1185">Reference proteome</keyword>
<dbReference type="PROSITE" id="PS51257">
    <property type="entry name" value="PROKAR_LIPOPROTEIN"/>
    <property type="match status" value="1"/>
</dbReference>
<feature type="chain" id="PRO_5040888861" description="Lipoprotein" evidence="1">
    <location>
        <begin position="23"/>
        <end position="165"/>
    </location>
</feature>
<evidence type="ECO:0000313" key="3">
    <source>
        <dbReference type="Proteomes" id="UP001142648"/>
    </source>
</evidence>
<keyword evidence="1" id="KW-0732">Signal</keyword>
<feature type="signal peptide" evidence="1">
    <location>
        <begin position="1"/>
        <end position="22"/>
    </location>
</feature>
<dbReference type="EMBL" id="JAOAMV010000002">
    <property type="protein sequence ID" value="MCT2558520.1"/>
    <property type="molecule type" value="Genomic_DNA"/>
</dbReference>
<evidence type="ECO:0000313" key="2">
    <source>
        <dbReference type="EMBL" id="MCT2558520.1"/>
    </source>
</evidence>
<proteinExistence type="predicted"/>
<gene>
    <name evidence="2" type="ORF">N0B51_05955</name>
</gene>
<protein>
    <recommendedName>
        <fullName evidence="4">Lipoprotein</fullName>
    </recommendedName>
</protein>
<name>A0A9X2W225_9SPHN</name>
<accession>A0A9X2W225</accession>
<sequence>MTSNLRLPALAAAALLAGCATPGDYPSLAQRPAERVQGAFTPDDADPQPLVPVLPSADLVARLTQLEREARTAHGEFVEATPAARQRAERAGPVASDSWAAAQVALADLDSIRSRVAIALAELDSLWVDATLEAGPRDAIGAVRRTVEALVAQEDAVLAQLRGRV</sequence>
<evidence type="ECO:0008006" key="4">
    <source>
        <dbReference type="Google" id="ProtNLM"/>
    </source>
</evidence>